<evidence type="ECO:0008006" key="3">
    <source>
        <dbReference type="Google" id="ProtNLM"/>
    </source>
</evidence>
<reference evidence="1" key="1">
    <citation type="journal article" date="2014" name="Int. J. Syst. Evol. Microbiol.">
        <title>Complete genome sequence of Corynebacterium casei LMG S-19264T (=DSM 44701T), isolated from a smear-ripened cheese.</title>
        <authorList>
            <consortium name="US DOE Joint Genome Institute (JGI-PGF)"/>
            <person name="Walter F."/>
            <person name="Albersmeier A."/>
            <person name="Kalinowski J."/>
            <person name="Ruckert C."/>
        </authorList>
    </citation>
    <scope>NUCLEOTIDE SEQUENCE</scope>
    <source>
        <strain evidence="1">KCTC 23430</strain>
    </source>
</reference>
<dbReference type="PANTHER" id="PTHR38774:SF1">
    <property type="entry name" value="CYTOPLASMIC PROTEIN"/>
    <property type="match status" value="1"/>
</dbReference>
<sequence length="148" mass="17511">MQRAAKKAYRLDLASLHAVCEANYARLLRLFPDYQTRNLCEFRLGEARVRIEVLERSRYTTIFRLFQARQDEQWLGSLKVELRAYHDAGMLEVGTFQSHRRVEGRYAYPNDQMHQQDEKHQQNHFLAEWFSHCLENGHSDVQLPTAGD</sequence>
<dbReference type="Proteomes" id="UP000644693">
    <property type="component" value="Unassembled WGS sequence"/>
</dbReference>
<dbReference type="Pfam" id="PF06853">
    <property type="entry name" value="DUF1249"/>
    <property type="match status" value="1"/>
</dbReference>
<accession>A0A918XJ99</accession>
<protein>
    <recommendedName>
        <fullName evidence="3">DUF1249 domain-containing protein</fullName>
    </recommendedName>
</protein>
<gene>
    <name evidence="1" type="ORF">GCM10007053_20000</name>
</gene>
<reference evidence="1" key="2">
    <citation type="submission" date="2020-09" db="EMBL/GenBank/DDBJ databases">
        <authorList>
            <person name="Sun Q."/>
            <person name="Kim S."/>
        </authorList>
    </citation>
    <scope>NUCLEOTIDE SEQUENCE</scope>
    <source>
        <strain evidence="1">KCTC 23430</strain>
    </source>
</reference>
<name>A0A918XJ99_9GAMM</name>
<evidence type="ECO:0000313" key="1">
    <source>
        <dbReference type="EMBL" id="GHD34388.1"/>
    </source>
</evidence>
<evidence type="ECO:0000313" key="2">
    <source>
        <dbReference type="Proteomes" id="UP000644693"/>
    </source>
</evidence>
<organism evidence="1 2">
    <name type="scientific">Parahalioglobus pacificus</name>
    <dbReference type="NCBI Taxonomy" id="930806"/>
    <lineage>
        <taxon>Bacteria</taxon>
        <taxon>Pseudomonadati</taxon>
        <taxon>Pseudomonadota</taxon>
        <taxon>Gammaproteobacteria</taxon>
        <taxon>Cellvibrionales</taxon>
        <taxon>Halieaceae</taxon>
        <taxon>Parahalioglobus</taxon>
    </lineage>
</organism>
<keyword evidence="2" id="KW-1185">Reference proteome</keyword>
<dbReference type="PANTHER" id="PTHR38774">
    <property type="entry name" value="CYTOPLASMIC PROTEIN-RELATED"/>
    <property type="match status" value="1"/>
</dbReference>
<dbReference type="InterPro" id="IPR009659">
    <property type="entry name" value="DUF1249"/>
</dbReference>
<dbReference type="RefSeq" id="WP_189477663.1">
    <property type="nucleotide sequence ID" value="NZ_BMYM01000002.1"/>
</dbReference>
<comment type="caution">
    <text evidence="1">The sequence shown here is derived from an EMBL/GenBank/DDBJ whole genome shotgun (WGS) entry which is preliminary data.</text>
</comment>
<dbReference type="AlphaFoldDB" id="A0A918XJ99"/>
<proteinExistence type="predicted"/>
<dbReference type="EMBL" id="BMYM01000002">
    <property type="protein sequence ID" value="GHD34388.1"/>
    <property type="molecule type" value="Genomic_DNA"/>
</dbReference>